<dbReference type="EMBL" id="LAZR01000016">
    <property type="protein sequence ID" value="KKO06228.1"/>
    <property type="molecule type" value="Genomic_DNA"/>
</dbReference>
<sequence length="471" mass="53950">MMKKIILLLFILTSASAFSQELRLLRGAITENLIVNDSVNETYSLYLPTNFNVNETWPVAFVMDLEGKGKAAVSMLMSAAEQEGYVLASSNNISDSLSISNNVLVANRMFNSVFQIIPTAKNRTYTAGFGSGAMFASILPTFVKEIKGVVSIGASVGNVEILNSKQPFQFIGIVNRNDFNFRSMYVNKQILNKLKFPNELLVYDGERNLPEKDIIASAFRILTLTGMAKGYLDRNDSLVQTSFNEFFIKANSFLSNQKPLLAAYQMTDMEKVFYPLMKLDTLKDSQKILKRSPSFRKANRSQNSYFLKESFTKEDYSYYLEEDIITYNYANLGWWNFQMQELNKLDKSSVLFERQMSTRLRGYINALISDNIDYISADEELDLEALNLLYMIKTITSPTEYDSYLKVISTSSKMEDYGTALFYLEELLKNGYTNTQELYTLEHTALFRIMLEFNEVVEKYLKGARYDIIEQ</sequence>
<organism evidence="1">
    <name type="scientific">marine sediment metagenome</name>
    <dbReference type="NCBI Taxonomy" id="412755"/>
    <lineage>
        <taxon>unclassified sequences</taxon>
        <taxon>metagenomes</taxon>
        <taxon>ecological metagenomes</taxon>
    </lineage>
</organism>
<proteinExistence type="predicted"/>
<gene>
    <name evidence="1" type="ORF">LCGC14_0066470</name>
</gene>
<dbReference type="AlphaFoldDB" id="A0A0F9W1X2"/>
<comment type="caution">
    <text evidence="1">The sequence shown here is derived from an EMBL/GenBank/DDBJ whole genome shotgun (WGS) entry which is preliminary data.</text>
</comment>
<evidence type="ECO:0008006" key="2">
    <source>
        <dbReference type="Google" id="ProtNLM"/>
    </source>
</evidence>
<name>A0A0F9W1X2_9ZZZZ</name>
<reference evidence="1" key="1">
    <citation type="journal article" date="2015" name="Nature">
        <title>Complex archaea that bridge the gap between prokaryotes and eukaryotes.</title>
        <authorList>
            <person name="Spang A."/>
            <person name="Saw J.H."/>
            <person name="Jorgensen S.L."/>
            <person name="Zaremba-Niedzwiedzka K."/>
            <person name="Martijn J."/>
            <person name="Lind A.E."/>
            <person name="van Eijk R."/>
            <person name="Schleper C."/>
            <person name="Guy L."/>
            <person name="Ettema T.J."/>
        </authorList>
    </citation>
    <scope>NUCLEOTIDE SEQUENCE</scope>
</reference>
<evidence type="ECO:0000313" key="1">
    <source>
        <dbReference type="EMBL" id="KKO06228.1"/>
    </source>
</evidence>
<accession>A0A0F9W1X2</accession>
<protein>
    <recommendedName>
        <fullName evidence="2">Alpha/beta hydrolase</fullName>
    </recommendedName>
</protein>